<keyword evidence="4" id="KW-0276">Fatty acid metabolism</keyword>
<dbReference type="PANTHER" id="PTHR43859:SF4">
    <property type="entry name" value="BUTANOATE--COA LIGASE AAE1-RELATED"/>
    <property type="match status" value="1"/>
</dbReference>
<dbReference type="Pfam" id="PF00501">
    <property type="entry name" value="AMP-binding"/>
    <property type="match status" value="1"/>
</dbReference>
<protein>
    <submittedName>
        <fullName evidence="8">AMP-binding protein</fullName>
    </submittedName>
</protein>
<dbReference type="Gene3D" id="3.30.300.30">
    <property type="match status" value="1"/>
</dbReference>
<comment type="caution">
    <text evidence="8">The sequence shown here is derived from an EMBL/GenBank/DDBJ whole genome shotgun (WGS) entry which is preliminary data.</text>
</comment>
<evidence type="ECO:0000259" key="6">
    <source>
        <dbReference type="Pfam" id="PF00501"/>
    </source>
</evidence>
<evidence type="ECO:0000256" key="4">
    <source>
        <dbReference type="ARBA" id="ARBA00022832"/>
    </source>
</evidence>
<feature type="domain" description="AMP-dependent synthetase/ligase" evidence="6">
    <location>
        <begin position="25"/>
        <end position="395"/>
    </location>
</feature>
<dbReference type="InterPro" id="IPR042099">
    <property type="entry name" value="ANL_N_sf"/>
</dbReference>
<dbReference type="InterPro" id="IPR045851">
    <property type="entry name" value="AMP-bd_C_sf"/>
</dbReference>
<keyword evidence="3" id="KW-0479">Metal-binding</keyword>
<evidence type="ECO:0000313" key="8">
    <source>
        <dbReference type="EMBL" id="MFC3073170.1"/>
    </source>
</evidence>
<dbReference type="EMBL" id="JBHRSP010000015">
    <property type="protein sequence ID" value="MFC3073170.1"/>
    <property type="molecule type" value="Genomic_DNA"/>
</dbReference>
<dbReference type="PROSITE" id="PS00455">
    <property type="entry name" value="AMP_BINDING"/>
    <property type="match status" value="1"/>
</dbReference>
<gene>
    <name evidence="8" type="ORF">ACFOHH_08660</name>
</gene>
<reference evidence="9" key="1">
    <citation type="journal article" date="2019" name="Int. J. Syst. Evol. Microbiol.">
        <title>The Global Catalogue of Microorganisms (GCM) 10K type strain sequencing project: providing services to taxonomists for standard genome sequencing and annotation.</title>
        <authorList>
            <consortium name="The Broad Institute Genomics Platform"/>
            <consortium name="The Broad Institute Genome Sequencing Center for Infectious Disease"/>
            <person name="Wu L."/>
            <person name="Ma J."/>
        </authorList>
    </citation>
    <scope>NUCLEOTIDE SEQUENCE [LARGE SCALE GENOMIC DNA]</scope>
    <source>
        <strain evidence="9">KCTC 52677</strain>
    </source>
</reference>
<evidence type="ECO:0000259" key="7">
    <source>
        <dbReference type="Pfam" id="PF13193"/>
    </source>
</evidence>
<dbReference type="InterPro" id="IPR025110">
    <property type="entry name" value="AMP-bd_C"/>
</dbReference>
<evidence type="ECO:0000256" key="5">
    <source>
        <dbReference type="ARBA" id="ARBA00023098"/>
    </source>
</evidence>
<evidence type="ECO:0000256" key="2">
    <source>
        <dbReference type="ARBA" id="ARBA00022598"/>
    </source>
</evidence>
<dbReference type="SUPFAM" id="SSF56801">
    <property type="entry name" value="Acetyl-CoA synthetase-like"/>
    <property type="match status" value="1"/>
</dbReference>
<organism evidence="8 9">
    <name type="scientific">Shinella pollutisoli</name>
    <dbReference type="NCBI Taxonomy" id="2250594"/>
    <lineage>
        <taxon>Bacteria</taxon>
        <taxon>Pseudomonadati</taxon>
        <taxon>Pseudomonadota</taxon>
        <taxon>Alphaproteobacteria</taxon>
        <taxon>Hyphomicrobiales</taxon>
        <taxon>Rhizobiaceae</taxon>
        <taxon>Shinella</taxon>
    </lineage>
</organism>
<dbReference type="PANTHER" id="PTHR43859">
    <property type="entry name" value="ACYL-ACTIVATING ENZYME"/>
    <property type="match status" value="1"/>
</dbReference>
<evidence type="ECO:0000256" key="1">
    <source>
        <dbReference type="ARBA" id="ARBA00006432"/>
    </source>
</evidence>
<sequence>MHLEPHLAPRPANHPPLTPVEFLVRSVEVHGDREAVAWGDTTWTYRAFARMVDRFARFLRTAGIRAGDVVSVMAANRPEMLAAHYAVPMLGAVLNTINTRLDADAVGYILGHCESRILISDAECLAVASQAVPHGVALHVLSCPRGETSGGNALDLLAEDGIAPALDLGAIADEWQPLCVNYTSGTTGRPKGVVYTHRGAYLNAVGNVLALGLTTRSKYLWTLPMFHCNGWCHTWAVTAAGGLHVCIDRPDPALVFAATEAHGITHLACAPVVLYMLLNHPAREMRNPANRVRVATGGAAPTETLIEQLGALGFDLVHLYGLTESYGPATVCDLTEEERARPAAEIARALARQGMRHATASRARVVDAAGNDVPADGRTMGEIVLVGNTLMAGYHRDADATAQAFRDGVFHTGDLAVRHPDGNIEIRDRSKDIIISGGENISSLEVENVLHRHPAVLLAAVVAMPHDKWGETPVAFIELRKDVMVDETELRAFCRLHLAGYKTPSRFFFSEIPKTATGKIQKFALRERARSMEIRGK</sequence>
<name>A0ABV7DE98_9HYPH</name>
<dbReference type="Proteomes" id="UP001595377">
    <property type="component" value="Unassembled WGS sequence"/>
</dbReference>
<comment type="similarity">
    <text evidence="1">Belongs to the ATP-dependent AMP-binding enzyme family.</text>
</comment>
<accession>A0ABV7DE98</accession>
<proteinExistence type="inferred from homology"/>
<dbReference type="Pfam" id="PF13193">
    <property type="entry name" value="AMP-binding_C"/>
    <property type="match status" value="1"/>
</dbReference>
<evidence type="ECO:0000313" key="9">
    <source>
        <dbReference type="Proteomes" id="UP001595377"/>
    </source>
</evidence>
<feature type="domain" description="AMP-binding enzyme C-terminal" evidence="7">
    <location>
        <begin position="445"/>
        <end position="519"/>
    </location>
</feature>
<keyword evidence="2" id="KW-0436">Ligase</keyword>
<dbReference type="InterPro" id="IPR000873">
    <property type="entry name" value="AMP-dep_synth/lig_dom"/>
</dbReference>
<dbReference type="RefSeq" id="WP_257310982.1">
    <property type="nucleotide sequence ID" value="NZ_JANFDG010000001.1"/>
</dbReference>
<keyword evidence="5" id="KW-0443">Lipid metabolism</keyword>
<dbReference type="NCBIfam" id="NF006020">
    <property type="entry name" value="PRK08162.1"/>
    <property type="match status" value="1"/>
</dbReference>
<dbReference type="Gene3D" id="3.40.50.12780">
    <property type="entry name" value="N-terminal domain of ligase-like"/>
    <property type="match status" value="1"/>
</dbReference>
<keyword evidence="9" id="KW-1185">Reference proteome</keyword>
<evidence type="ECO:0000256" key="3">
    <source>
        <dbReference type="ARBA" id="ARBA00022723"/>
    </source>
</evidence>
<dbReference type="InterPro" id="IPR020845">
    <property type="entry name" value="AMP-binding_CS"/>
</dbReference>